<dbReference type="InterPro" id="IPR050351">
    <property type="entry name" value="BphY/WalK/GraS-like"/>
</dbReference>
<dbReference type="SUPFAM" id="SSF47384">
    <property type="entry name" value="Homodimeric domain of signal transducing histidine kinase"/>
    <property type="match status" value="1"/>
</dbReference>
<keyword evidence="13 14" id="KW-0472">Membrane</keyword>
<dbReference type="Gene3D" id="3.30.450.20">
    <property type="entry name" value="PAS domain"/>
    <property type="match status" value="2"/>
</dbReference>
<keyword evidence="10" id="KW-0067">ATP-binding</keyword>
<dbReference type="InterPro" id="IPR036890">
    <property type="entry name" value="HATPase_C_sf"/>
</dbReference>
<dbReference type="SMART" id="SM00387">
    <property type="entry name" value="HATPase_c"/>
    <property type="match status" value="1"/>
</dbReference>
<dbReference type="SUPFAM" id="SSF55785">
    <property type="entry name" value="PYP-like sensor domain (PAS domain)"/>
    <property type="match status" value="1"/>
</dbReference>
<evidence type="ECO:0000256" key="4">
    <source>
        <dbReference type="ARBA" id="ARBA00022475"/>
    </source>
</evidence>
<evidence type="ECO:0000256" key="10">
    <source>
        <dbReference type="ARBA" id="ARBA00022840"/>
    </source>
</evidence>
<evidence type="ECO:0000313" key="20">
    <source>
        <dbReference type="Proteomes" id="UP001177120"/>
    </source>
</evidence>
<keyword evidence="5" id="KW-0597">Phosphoprotein</keyword>
<accession>A0ABS2WF19</accession>
<dbReference type="EC" id="2.7.13.3" evidence="3"/>
<dbReference type="Gene3D" id="1.10.287.130">
    <property type="match status" value="1"/>
</dbReference>
<dbReference type="SUPFAM" id="SSF55874">
    <property type="entry name" value="ATPase domain of HSP90 chaperone/DNA topoisomerase II/histidine kinase"/>
    <property type="match status" value="1"/>
</dbReference>
<dbReference type="InterPro" id="IPR035965">
    <property type="entry name" value="PAS-like_dom_sf"/>
</dbReference>
<dbReference type="PRINTS" id="PR00344">
    <property type="entry name" value="BCTRLSENSOR"/>
</dbReference>
<comment type="subcellular location">
    <subcellularLocation>
        <location evidence="2">Cell membrane</location>
        <topology evidence="2">Multi-pass membrane protein</topology>
    </subcellularLocation>
</comment>
<name>A0ABS2WF19_9BACL</name>
<dbReference type="SMART" id="SM00304">
    <property type="entry name" value="HAMP"/>
    <property type="match status" value="1"/>
</dbReference>
<dbReference type="Pfam" id="PF00672">
    <property type="entry name" value="HAMP"/>
    <property type="match status" value="1"/>
</dbReference>
<dbReference type="Pfam" id="PF00512">
    <property type="entry name" value="HisKA"/>
    <property type="match status" value="1"/>
</dbReference>
<evidence type="ECO:0000259" key="16">
    <source>
        <dbReference type="PROSITE" id="PS50112"/>
    </source>
</evidence>
<dbReference type="Pfam" id="PF23846">
    <property type="entry name" value="Cache_WalK"/>
    <property type="match status" value="1"/>
</dbReference>
<dbReference type="InterPro" id="IPR057640">
    <property type="entry name" value="Cache_WalK"/>
</dbReference>
<dbReference type="Proteomes" id="UP001177120">
    <property type="component" value="Unassembled WGS sequence"/>
</dbReference>
<dbReference type="SMART" id="SM00091">
    <property type="entry name" value="PAS"/>
    <property type="match status" value="1"/>
</dbReference>
<gene>
    <name evidence="19" type="ORF">JQC72_01195</name>
</gene>
<evidence type="ECO:0000256" key="13">
    <source>
        <dbReference type="ARBA" id="ARBA00023136"/>
    </source>
</evidence>
<dbReference type="CDD" id="cd00075">
    <property type="entry name" value="HATPase"/>
    <property type="match status" value="1"/>
</dbReference>
<dbReference type="PANTHER" id="PTHR45453:SF1">
    <property type="entry name" value="PHOSPHATE REGULON SENSOR PROTEIN PHOR"/>
    <property type="match status" value="1"/>
</dbReference>
<keyword evidence="6" id="KW-0808">Transferase</keyword>
<evidence type="ECO:0000259" key="18">
    <source>
        <dbReference type="PROSITE" id="PS50885"/>
    </source>
</evidence>
<dbReference type="InterPro" id="IPR000014">
    <property type="entry name" value="PAS"/>
</dbReference>
<feature type="domain" description="Histidine kinase" evidence="15">
    <location>
        <begin position="381"/>
        <end position="600"/>
    </location>
</feature>
<reference evidence="19" key="1">
    <citation type="journal article" date="2024" name="Int. J. Syst. Evol. Microbiol.">
        <title>Polycladomyces zharkentensis sp. nov., a novel thermophilic cellulose- and starch-degrading member of the Bacillota from a geothermal aquifer in Kazakhstan.</title>
        <authorList>
            <person name="Mashzhan A."/>
            <person name="Kistaubayeva A."/>
            <person name="Javier-Lopez R."/>
            <person name="Bissenova U."/>
            <person name="Bissenbay A."/>
            <person name="Birkeland N.K."/>
        </authorList>
    </citation>
    <scope>NUCLEOTIDE SEQUENCE</scope>
    <source>
        <strain evidence="19">ZKZ2T</strain>
    </source>
</reference>
<evidence type="ECO:0000256" key="12">
    <source>
        <dbReference type="ARBA" id="ARBA00023012"/>
    </source>
</evidence>
<dbReference type="PROSITE" id="PS50112">
    <property type="entry name" value="PAS"/>
    <property type="match status" value="1"/>
</dbReference>
<evidence type="ECO:0000256" key="3">
    <source>
        <dbReference type="ARBA" id="ARBA00012438"/>
    </source>
</evidence>
<evidence type="ECO:0000256" key="5">
    <source>
        <dbReference type="ARBA" id="ARBA00022553"/>
    </source>
</evidence>
<keyword evidence="20" id="KW-1185">Reference proteome</keyword>
<dbReference type="RefSeq" id="WP_205492300.1">
    <property type="nucleotide sequence ID" value="NZ_JAFHAP010000002.1"/>
</dbReference>
<dbReference type="EMBL" id="JAFHAP010000002">
    <property type="protein sequence ID" value="MBN2908139.1"/>
    <property type="molecule type" value="Genomic_DNA"/>
</dbReference>
<protein>
    <recommendedName>
        <fullName evidence="3">histidine kinase</fullName>
        <ecNumber evidence="3">2.7.13.3</ecNumber>
    </recommendedName>
</protein>
<proteinExistence type="predicted"/>
<evidence type="ECO:0000259" key="15">
    <source>
        <dbReference type="PROSITE" id="PS50109"/>
    </source>
</evidence>
<dbReference type="CDD" id="cd06225">
    <property type="entry name" value="HAMP"/>
    <property type="match status" value="1"/>
</dbReference>
<evidence type="ECO:0000256" key="14">
    <source>
        <dbReference type="SAM" id="Phobius"/>
    </source>
</evidence>
<feature type="domain" description="HAMP" evidence="18">
    <location>
        <begin position="204"/>
        <end position="256"/>
    </location>
</feature>
<sequence length="605" mass="68166">MKHWFRMFQSIQWKLVVIYLSLILIAMQLTGVYLFRSLETYYFTDFNKTLENQISVLTTPSDLSELLSKGVDSPTEANELNQLVQQLFTYKKWQATVQVVDKDGIVISTTGDNHSVIGQKNLKATQALESGVRYEGVRIDPDSGNRMKVVAVPIQRNGQIVGAVYLEVSMEEMYDTINKISIKLIKIPLATMAVTSLLWIIIARTITSPVKAITQQATAMAEGDFNRQVEVKSNDEIGQLATAFNHLAQHLRDALSQNEEEKKKLESVLANMSDGVLAFDREGKTIVSNQLAEEMLGKPIPLGQPINDVLPLSDPIALPLEEERVTYLEMNPDDTEEMQIIKITLTPIQRSGQKMVGLIAVLQDVTEEEKLDRRRKEFVANVSHELRTPLTTIKSYLEALDDGAMNEPELAKRFLSVTLQEADRMARLIQDLLHLSRLDAKQTRFNKKPTDLRRMLEKVVERFSIPCQQKEISLNFHVIEPLPRVYVDRDQMDQVMDNLLSNAVKYTPEGGTITVRARRRSDGSAEVSVSDTGIGIPKKDLARIFERFYRVDKARSRSMGGTGLGLSIAKEIVQAHGGQIGIDSEYQRGTTVYFSLPPCEPEVVR</sequence>
<comment type="catalytic activity">
    <reaction evidence="1">
        <text>ATP + protein L-histidine = ADP + protein N-phospho-L-histidine.</text>
        <dbReference type="EC" id="2.7.13.3"/>
    </reaction>
</comment>
<keyword evidence="12" id="KW-0902">Two-component regulatory system</keyword>
<dbReference type="CDD" id="cd00130">
    <property type="entry name" value="PAS"/>
    <property type="match status" value="1"/>
</dbReference>
<dbReference type="Pfam" id="PF02518">
    <property type="entry name" value="HATPase_c"/>
    <property type="match status" value="1"/>
</dbReference>
<feature type="transmembrane region" description="Helical" evidence="14">
    <location>
        <begin position="12"/>
        <end position="35"/>
    </location>
</feature>
<dbReference type="InterPro" id="IPR000700">
    <property type="entry name" value="PAS-assoc_C"/>
</dbReference>
<dbReference type="PROSITE" id="PS50885">
    <property type="entry name" value="HAMP"/>
    <property type="match status" value="1"/>
</dbReference>
<keyword evidence="8" id="KW-0547">Nucleotide-binding</keyword>
<dbReference type="SUPFAM" id="SSF103190">
    <property type="entry name" value="Sensory domain-like"/>
    <property type="match status" value="1"/>
</dbReference>
<organism evidence="19 20">
    <name type="scientific">Polycladomyces zharkentensis</name>
    <dbReference type="NCBI Taxonomy" id="2807616"/>
    <lineage>
        <taxon>Bacteria</taxon>
        <taxon>Bacillati</taxon>
        <taxon>Bacillota</taxon>
        <taxon>Bacilli</taxon>
        <taxon>Bacillales</taxon>
        <taxon>Thermoactinomycetaceae</taxon>
        <taxon>Polycladomyces</taxon>
    </lineage>
</organism>
<feature type="domain" description="PAC" evidence="17">
    <location>
        <begin position="321"/>
        <end position="377"/>
    </location>
</feature>
<dbReference type="Gene3D" id="3.30.565.10">
    <property type="entry name" value="Histidine kinase-like ATPase, C-terminal domain"/>
    <property type="match status" value="1"/>
</dbReference>
<evidence type="ECO:0000256" key="6">
    <source>
        <dbReference type="ARBA" id="ARBA00022679"/>
    </source>
</evidence>
<dbReference type="InterPro" id="IPR004358">
    <property type="entry name" value="Sig_transdc_His_kin-like_C"/>
</dbReference>
<evidence type="ECO:0000256" key="9">
    <source>
        <dbReference type="ARBA" id="ARBA00022777"/>
    </source>
</evidence>
<evidence type="ECO:0000259" key="17">
    <source>
        <dbReference type="PROSITE" id="PS50113"/>
    </source>
</evidence>
<dbReference type="InterPro" id="IPR003661">
    <property type="entry name" value="HisK_dim/P_dom"/>
</dbReference>
<evidence type="ECO:0000256" key="7">
    <source>
        <dbReference type="ARBA" id="ARBA00022692"/>
    </source>
</evidence>
<dbReference type="Gene3D" id="1.10.8.500">
    <property type="entry name" value="HAMP domain in histidine kinase"/>
    <property type="match status" value="1"/>
</dbReference>
<evidence type="ECO:0000313" key="19">
    <source>
        <dbReference type="EMBL" id="MBN2908139.1"/>
    </source>
</evidence>
<dbReference type="InterPro" id="IPR036097">
    <property type="entry name" value="HisK_dim/P_sf"/>
</dbReference>
<evidence type="ECO:0000256" key="8">
    <source>
        <dbReference type="ARBA" id="ARBA00022741"/>
    </source>
</evidence>
<dbReference type="InterPro" id="IPR005467">
    <property type="entry name" value="His_kinase_dom"/>
</dbReference>
<dbReference type="InterPro" id="IPR003594">
    <property type="entry name" value="HATPase_dom"/>
</dbReference>
<dbReference type="SMART" id="SM00388">
    <property type="entry name" value="HisKA"/>
    <property type="match status" value="1"/>
</dbReference>
<dbReference type="InterPro" id="IPR029151">
    <property type="entry name" value="Sensor-like_sf"/>
</dbReference>
<keyword evidence="9" id="KW-0418">Kinase</keyword>
<dbReference type="InterPro" id="IPR003660">
    <property type="entry name" value="HAMP_dom"/>
</dbReference>
<keyword evidence="11 14" id="KW-1133">Transmembrane helix</keyword>
<evidence type="ECO:0000256" key="1">
    <source>
        <dbReference type="ARBA" id="ARBA00000085"/>
    </source>
</evidence>
<dbReference type="CDD" id="cd00082">
    <property type="entry name" value="HisKA"/>
    <property type="match status" value="1"/>
</dbReference>
<keyword evidence="7 14" id="KW-0812">Transmembrane</keyword>
<comment type="caution">
    <text evidence="19">The sequence shown here is derived from an EMBL/GenBank/DDBJ whole genome shotgun (WGS) entry which is preliminary data.</text>
</comment>
<feature type="domain" description="PAS" evidence="16">
    <location>
        <begin position="261"/>
        <end position="297"/>
    </location>
</feature>
<dbReference type="PANTHER" id="PTHR45453">
    <property type="entry name" value="PHOSPHATE REGULON SENSOR PROTEIN PHOR"/>
    <property type="match status" value="1"/>
</dbReference>
<evidence type="ECO:0000256" key="11">
    <source>
        <dbReference type="ARBA" id="ARBA00022989"/>
    </source>
</evidence>
<keyword evidence="4" id="KW-1003">Cell membrane</keyword>
<dbReference type="SUPFAM" id="SSF158472">
    <property type="entry name" value="HAMP domain-like"/>
    <property type="match status" value="1"/>
</dbReference>
<evidence type="ECO:0000256" key="2">
    <source>
        <dbReference type="ARBA" id="ARBA00004651"/>
    </source>
</evidence>
<dbReference type="PROSITE" id="PS50109">
    <property type="entry name" value="HIS_KIN"/>
    <property type="match status" value="1"/>
</dbReference>
<dbReference type="PROSITE" id="PS50113">
    <property type="entry name" value="PAC"/>
    <property type="match status" value="1"/>
</dbReference>